<sequence>MDKRSFTVYVLIVALCALVLFGTAFCALALRSGGILTGVCPVRKYIRADCTESCSKDSDCPDNEKCCSNGCGHECMPPVIVKPGLCPRRRLDDRRCAVTCSYDTDCPNHEKCCFSGCGRQCMEPYPVWPAATV</sequence>
<dbReference type="Gene3D" id="4.10.75.10">
    <property type="entry name" value="Elafin-like"/>
    <property type="match status" value="2"/>
</dbReference>
<protein>
    <recommendedName>
        <fullName evidence="1">WAP domain-containing protein</fullName>
    </recommendedName>
</protein>
<dbReference type="PROSITE" id="PS51390">
    <property type="entry name" value="WAP"/>
    <property type="match status" value="2"/>
</dbReference>
<reference evidence="2" key="2">
    <citation type="submission" date="2025-08" db="UniProtKB">
        <authorList>
            <consortium name="Ensembl"/>
        </authorList>
    </citation>
    <scope>IDENTIFICATION</scope>
</reference>
<feature type="domain" description="WAP" evidence="1">
    <location>
        <begin position="33"/>
        <end position="78"/>
    </location>
</feature>
<dbReference type="GO" id="GO:0045087">
    <property type="term" value="P:innate immune response"/>
    <property type="evidence" value="ECO:0007669"/>
    <property type="project" value="TreeGrafter"/>
</dbReference>
<reference evidence="2" key="3">
    <citation type="submission" date="2025-09" db="UniProtKB">
        <authorList>
            <consortium name="Ensembl"/>
        </authorList>
    </citation>
    <scope>IDENTIFICATION</scope>
</reference>
<dbReference type="PANTHER" id="PTHR19441:SF95">
    <property type="entry name" value="PERLWAPIN ISOFORM X1"/>
    <property type="match status" value="1"/>
</dbReference>
<dbReference type="InterPro" id="IPR036645">
    <property type="entry name" value="Elafin-like_sf"/>
</dbReference>
<proteinExistence type="predicted"/>
<dbReference type="GO" id="GO:0019731">
    <property type="term" value="P:antibacterial humoral response"/>
    <property type="evidence" value="ECO:0007669"/>
    <property type="project" value="TreeGrafter"/>
</dbReference>
<evidence type="ECO:0000313" key="2">
    <source>
        <dbReference type="Ensembl" id="ENSOABP00000059866.1"/>
    </source>
</evidence>
<evidence type="ECO:0000259" key="1">
    <source>
        <dbReference type="PROSITE" id="PS51390"/>
    </source>
</evidence>
<dbReference type="PRINTS" id="PR00003">
    <property type="entry name" value="4DISULPHCORE"/>
</dbReference>
<gene>
    <name evidence="2" type="primary">LOC120435100</name>
</gene>
<accession>A0AAZ1WW74</accession>
<reference evidence="3" key="1">
    <citation type="submission" date="2020-03" db="EMBL/GenBank/DDBJ databases">
        <title>Evolution of repeat sequences and sex chromosomes of tilapia species revealed by chromosome-level genomes.</title>
        <authorList>
            <person name="Xu L."/>
            <person name="Tao W."/>
            <person name="Wang D."/>
            <person name="Zhou Q."/>
        </authorList>
    </citation>
    <scope>NUCLEOTIDE SEQUENCE [LARGE SCALE GENOMIC DNA]</scope>
    <source>
        <strain evidence="3">Israel</strain>
    </source>
</reference>
<feature type="domain" description="WAP" evidence="1">
    <location>
        <begin position="79"/>
        <end position="125"/>
    </location>
</feature>
<evidence type="ECO:0000313" key="3">
    <source>
        <dbReference type="Proteomes" id="UP000472276"/>
    </source>
</evidence>
<keyword evidence="3" id="KW-1185">Reference proteome</keyword>
<dbReference type="SMART" id="SM00217">
    <property type="entry name" value="WAP"/>
    <property type="match status" value="2"/>
</dbReference>
<dbReference type="Proteomes" id="UP000472276">
    <property type="component" value="Unassembled WGS sequence"/>
</dbReference>
<dbReference type="SUPFAM" id="SSF57256">
    <property type="entry name" value="Elafin-like"/>
    <property type="match status" value="2"/>
</dbReference>
<organism evidence="2 3">
    <name type="scientific">Oreochromis aureus</name>
    <name type="common">Israeli tilapia</name>
    <name type="synonym">Chromis aureus</name>
    <dbReference type="NCBI Taxonomy" id="47969"/>
    <lineage>
        <taxon>Eukaryota</taxon>
        <taxon>Metazoa</taxon>
        <taxon>Chordata</taxon>
        <taxon>Craniata</taxon>
        <taxon>Vertebrata</taxon>
        <taxon>Euteleostomi</taxon>
        <taxon>Actinopterygii</taxon>
        <taxon>Neopterygii</taxon>
        <taxon>Teleostei</taxon>
        <taxon>Neoteleostei</taxon>
        <taxon>Acanthomorphata</taxon>
        <taxon>Ovalentaria</taxon>
        <taxon>Cichlomorphae</taxon>
        <taxon>Cichliformes</taxon>
        <taxon>Cichlidae</taxon>
        <taxon>African cichlids</taxon>
        <taxon>Pseudocrenilabrinae</taxon>
        <taxon>Oreochromini</taxon>
        <taxon>Oreochromis</taxon>
    </lineage>
</organism>
<dbReference type="Pfam" id="PF00095">
    <property type="entry name" value="WAP"/>
    <property type="match status" value="2"/>
</dbReference>
<dbReference type="PANTHER" id="PTHR19441">
    <property type="entry name" value="WHEY ACDIC PROTEIN WAP"/>
    <property type="match status" value="1"/>
</dbReference>
<dbReference type="GO" id="GO:0004867">
    <property type="term" value="F:serine-type endopeptidase inhibitor activity"/>
    <property type="evidence" value="ECO:0007669"/>
    <property type="project" value="TreeGrafter"/>
</dbReference>
<dbReference type="InterPro" id="IPR008197">
    <property type="entry name" value="WAP_dom"/>
</dbReference>
<dbReference type="GO" id="GO:0005615">
    <property type="term" value="C:extracellular space"/>
    <property type="evidence" value="ECO:0007669"/>
    <property type="project" value="TreeGrafter"/>
</dbReference>
<dbReference type="AlphaFoldDB" id="A0AAZ1WW74"/>
<name>A0AAZ1WW74_OREAU</name>
<dbReference type="Ensembl" id="ENSOABT00000069548.1">
    <property type="protein sequence ID" value="ENSOABP00000059866.1"/>
    <property type="gene ID" value="ENSOABG00000035788.1"/>
</dbReference>
<dbReference type="InterPro" id="IPR050514">
    <property type="entry name" value="WAP_four-disulfide_core"/>
</dbReference>